<dbReference type="SMART" id="SM00014">
    <property type="entry name" value="acidPPc"/>
    <property type="match status" value="1"/>
</dbReference>
<dbReference type="Proteomes" id="UP000643701">
    <property type="component" value="Unassembled WGS sequence"/>
</dbReference>
<keyword evidence="1" id="KW-1133">Transmembrane helix</keyword>
<dbReference type="SUPFAM" id="SSF48317">
    <property type="entry name" value="Acid phosphatase/Vanadium-dependent haloperoxidase"/>
    <property type="match status" value="1"/>
</dbReference>
<reference evidence="3" key="1">
    <citation type="submission" date="2020-03" db="EMBL/GenBank/DDBJ databases">
        <title>Psychroflexus Maritimus sp. nov., isolate from marine sediment.</title>
        <authorList>
            <person name="Zhong Y.-L."/>
        </authorList>
    </citation>
    <scope>NUCLEOTIDE SEQUENCE</scope>
    <source>
        <strain evidence="3">C1</strain>
    </source>
</reference>
<keyword evidence="1" id="KW-0472">Membrane</keyword>
<evidence type="ECO:0000313" key="3">
    <source>
        <dbReference type="EMBL" id="NGZ89730.1"/>
    </source>
</evidence>
<feature type="domain" description="Phosphatidic acid phosphatase type 2/haloperoxidase" evidence="2">
    <location>
        <begin position="56"/>
        <end position="185"/>
    </location>
</feature>
<evidence type="ECO:0000259" key="2">
    <source>
        <dbReference type="SMART" id="SM00014"/>
    </source>
</evidence>
<dbReference type="AlphaFoldDB" id="A0A967AI11"/>
<dbReference type="InterPro" id="IPR000326">
    <property type="entry name" value="PAP2/HPO"/>
</dbReference>
<name>A0A967AI11_9FLAO</name>
<protein>
    <submittedName>
        <fullName evidence="3">Phosphatase PAP2 family protein</fullName>
    </submittedName>
</protein>
<evidence type="ECO:0000313" key="4">
    <source>
        <dbReference type="Proteomes" id="UP000643701"/>
    </source>
</evidence>
<feature type="transmembrane region" description="Helical" evidence="1">
    <location>
        <begin position="170"/>
        <end position="192"/>
    </location>
</feature>
<dbReference type="Pfam" id="PF01569">
    <property type="entry name" value="PAP2"/>
    <property type="match status" value="1"/>
</dbReference>
<dbReference type="Gene3D" id="1.20.144.10">
    <property type="entry name" value="Phosphatidic acid phosphatase type 2/haloperoxidase"/>
    <property type="match status" value="1"/>
</dbReference>
<dbReference type="PANTHER" id="PTHR14969:SF13">
    <property type="entry name" value="AT30094P"/>
    <property type="match status" value="1"/>
</dbReference>
<feature type="transmembrane region" description="Helical" evidence="1">
    <location>
        <begin position="53"/>
        <end position="74"/>
    </location>
</feature>
<evidence type="ECO:0000256" key="1">
    <source>
        <dbReference type="SAM" id="Phobius"/>
    </source>
</evidence>
<dbReference type="InterPro" id="IPR036938">
    <property type="entry name" value="PAP2/HPO_sf"/>
</dbReference>
<dbReference type="PANTHER" id="PTHR14969">
    <property type="entry name" value="SPHINGOSINE-1-PHOSPHATE PHOSPHOHYDROLASE"/>
    <property type="match status" value="1"/>
</dbReference>
<proteinExistence type="predicted"/>
<sequence>MKNLDKELLLWLNNWGSESIDFFWVFLTDKFIAIPFFGILILLIWYKSNFKTAFVVGVFLLALVGFTDLFATLIKNWVERPRPCSVHSNLTDQVRVVRDGLFSSLTKSNAEKCEKFSFFSSHAAVSFALAVFLGRLLQKLRKAALLWMLLWAFLVSVSRIYLGFHYPSDIFVGGVVGMVFGFIAFEIYQLVIKNYLSKFAFKPNK</sequence>
<feature type="transmembrane region" description="Helical" evidence="1">
    <location>
        <begin position="22"/>
        <end position="46"/>
    </location>
</feature>
<dbReference type="RefSeq" id="WP_166399993.1">
    <property type="nucleotide sequence ID" value="NZ_JAANAS010000041.1"/>
</dbReference>
<comment type="caution">
    <text evidence="3">The sequence shown here is derived from an EMBL/GenBank/DDBJ whole genome shotgun (WGS) entry which is preliminary data.</text>
</comment>
<feature type="transmembrane region" description="Helical" evidence="1">
    <location>
        <begin position="116"/>
        <end position="137"/>
    </location>
</feature>
<accession>A0A967AI11</accession>
<keyword evidence="1" id="KW-0812">Transmembrane</keyword>
<gene>
    <name evidence="3" type="ORF">G7034_05635</name>
</gene>
<keyword evidence="4" id="KW-1185">Reference proteome</keyword>
<dbReference type="EMBL" id="JAANAS010000041">
    <property type="protein sequence ID" value="NGZ89730.1"/>
    <property type="molecule type" value="Genomic_DNA"/>
</dbReference>
<organism evidence="3 4">
    <name type="scientific">Psychroflexus maritimus</name>
    <dbReference type="NCBI Taxonomy" id="2714865"/>
    <lineage>
        <taxon>Bacteria</taxon>
        <taxon>Pseudomonadati</taxon>
        <taxon>Bacteroidota</taxon>
        <taxon>Flavobacteriia</taxon>
        <taxon>Flavobacteriales</taxon>
        <taxon>Flavobacteriaceae</taxon>
        <taxon>Psychroflexus</taxon>
    </lineage>
</organism>
<feature type="transmembrane region" description="Helical" evidence="1">
    <location>
        <begin position="144"/>
        <end position="164"/>
    </location>
</feature>